<dbReference type="PANTHER" id="PTHR47466">
    <property type="match status" value="1"/>
</dbReference>
<keyword evidence="8" id="KW-1015">Disulfide bond</keyword>
<evidence type="ECO:0000256" key="6">
    <source>
        <dbReference type="ARBA" id="ARBA00022833"/>
    </source>
</evidence>
<evidence type="ECO:0000256" key="1">
    <source>
        <dbReference type="ARBA" id="ARBA00008721"/>
    </source>
</evidence>
<dbReference type="RefSeq" id="WP_103725958.1">
    <property type="nucleotide sequence ID" value="NZ_PQNY01000007.1"/>
</dbReference>
<reference evidence="11 12" key="1">
    <citation type="submission" date="2018-01" db="EMBL/GenBank/DDBJ databases">
        <title>Genomic Encyclopedia of Type Strains, Phase I: the one thousand microbial genomes (KMG-I) project.</title>
        <authorList>
            <person name="Goeker M."/>
        </authorList>
    </citation>
    <scope>NUCLEOTIDE SEQUENCE [LARGE SCALE GENOMIC DNA]</scope>
    <source>
        <strain evidence="11 12">DSM 17960</strain>
    </source>
</reference>
<dbReference type="AlphaFoldDB" id="A0A2S4N873"/>
<comment type="similarity">
    <text evidence="1">Belongs to the peptidase M43B family.</text>
</comment>
<keyword evidence="5" id="KW-0378">Hydrolase</keyword>
<evidence type="ECO:0000256" key="5">
    <source>
        <dbReference type="ARBA" id="ARBA00022801"/>
    </source>
</evidence>
<feature type="domain" description="Peptidase M43 pregnancy-associated plasma-A" evidence="9">
    <location>
        <begin position="185"/>
        <end position="345"/>
    </location>
</feature>
<dbReference type="Proteomes" id="UP000237056">
    <property type="component" value="Unassembled WGS sequence"/>
</dbReference>
<dbReference type="InterPro" id="IPR008754">
    <property type="entry name" value="Peptidase_M43"/>
</dbReference>
<accession>A0A2S4N873</accession>
<dbReference type="CDD" id="cd04275">
    <property type="entry name" value="ZnMc_pappalysin_like"/>
    <property type="match status" value="1"/>
</dbReference>
<evidence type="ECO:0000313" key="11">
    <source>
        <dbReference type="EMBL" id="POS01890.1"/>
    </source>
</evidence>
<evidence type="ECO:0000256" key="8">
    <source>
        <dbReference type="ARBA" id="ARBA00023157"/>
    </source>
</evidence>
<dbReference type="NCBIfam" id="TIGR04183">
    <property type="entry name" value="Por_Secre_tail"/>
    <property type="match status" value="1"/>
</dbReference>
<keyword evidence="2" id="KW-0645">Protease</keyword>
<organism evidence="11 12">
    <name type="scientific">Flavobacterium croceum DSM 17960</name>
    <dbReference type="NCBI Taxonomy" id="1121886"/>
    <lineage>
        <taxon>Bacteria</taxon>
        <taxon>Pseudomonadati</taxon>
        <taxon>Bacteroidota</taxon>
        <taxon>Flavobacteriia</taxon>
        <taxon>Flavobacteriales</taxon>
        <taxon>Flavobacteriaceae</taxon>
        <taxon>Flavobacterium</taxon>
    </lineage>
</organism>
<comment type="caution">
    <text evidence="11">The sequence shown here is derived from an EMBL/GenBank/DDBJ whole genome shotgun (WGS) entry which is preliminary data.</text>
</comment>
<evidence type="ECO:0000256" key="2">
    <source>
        <dbReference type="ARBA" id="ARBA00022670"/>
    </source>
</evidence>
<dbReference type="Pfam" id="PF18962">
    <property type="entry name" value="Por_Secre_tail"/>
    <property type="match status" value="1"/>
</dbReference>
<gene>
    <name evidence="11" type="ORF">Q361_10780</name>
</gene>
<dbReference type="OrthoDB" id="6278496at2"/>
<evidence type="ECO:0000259" key="10">
    <source>
        <dbReference type="Pfam" id="PF18962"/>
    </source>
</evidence>
<keyword evidence="4" id="KW-0732">Signal</keyword>
<dbReference type="EMBL" id="PQNY01000007">
    <property type="protein sequence ID" value="POS01890.1"/>
    <property type="molecule type" value="Genomic_DNA"/>
</dbReference>
<dbReference type="GO" id="GO:0006508">
    <property type="term" value="P:proteolysis"/>
    <property type="evidence" value="ECO:0007669"/>
    <property type="project" value="UniProtKB-KW"/>
</dbReference>
<dbReference type="Gene3D" id="3.40.390.10">
    <property type="entry name" value="Collagenase (Catalytic Domain)"/>
    <property type="match status" value="1"/>
</dbReference>
<feature type="domain" description="Secretion system C-terminal sorting" evidence="10">
    <location>
        <begin position="618"/>
        <end position="685"/>
    </location>
</feature>
<evidence type="ECO:0000313" key="12">
    <source>
        <dbReference type="Proteomes" id="UP000237056"/>
    </source>
</evidence>
<dbReference type="GO" id="GO:0008237">
    <property type="term" value="F:metallopeptidase activity"/>
    <property type="evidence" value="ECO:0007669"/>
    <property type="project" value="UniProtKB-KW"/>
</dbReference>
<evidence type="ECO:0000256" key="3">
    <source>
        <dbReference type="ARBA" id="ARBA00022723"/>
    </source>
</evidence>
<protein>
    <submittedName>
        <fullName evidence="11">Putative secreted protein (Por secretion system target)</fullName>
    </submittedName>
</protein>
<evidence type="ECO:0000259" key="9">
    <source>
        <dbReference type="Pfam" id="PF05572"/>
    </source>
</evidence>
<dbReference type="SUPFAM" id="SSF55486">
    <property type="entry name" value="Metalloproteases ('zincins'), catalytic domain"/>
    <property type="match status" value="1"/>
</dbReference>
<keyword evidence="3" id="KW-0479">Metal-binding</keyword>
<dbReference type="Pfam" id="PF05572">
    <property type="entry name" value="Peptidase_M43"/>
    <property type="match status" value="1"/>
</dbReference>
<evidence type="ECO:0000256" key="4">
    <source>
        <dbReference type="ARBA" id="ARBA00022729"/>
    </source>
</evidence>
<sequence>MNKITLLLIFSLSLLGFSQSDKKKVVFGEQIETSPNGYIRCATDEYERYLKKIYPKRATTEEFETWLAPLIQNYKHLQTVSSQSGGIIYIPVVVHVIHNGDAYGTNENITDEQVQSQITVMTQDYRKMINTPGYNTNPVGADTQIEFVLAKVDPNGNPTNGIDRVNLCQNSWSDTDIDGIVKPSTIWDPTQYMNMWSVNFSDSTLLGYAQFPDASGLAGLSASGGAADTDGVVAGYKYFGSSDLSSGAFQAPFDKGRTMTHEVGHFLGLRHIWGDSSTCPSTNVSTNKDYCADTPAAAAANFNCPTGTDSCPSTPGVDMIENYMDYTDDACMNIFTQNQKDRITVIMNNAPRRASLKTSTKDVAIALFANDAEVKIENLCEAVSPSCANPNGSLPNKIISLYNRGTSNLTSATISYNINGGTNLTQNWTGSLAPNKFAYVTLANSSANGTFNVSITSVNGTSDQRASNNTASKAFNFTISPVAYANATTFTFNLVGDRYGAETTWNLKNQAGTILYYGGPYNNLSSNGTQNLVTNQSWALSANGCYYLTVNDSYGDGIVSGYGNGYYTVTANSGANVLVNVTDFTGPGGNSPISRISYFTNNANLSTENFEFASNIYVYPNPSKNEINISIPDGLDLPNSISITNSLGQTILTNKALNNNLTINTSSLSNGVYFITMFSDKYTKTLRFIKE</sequence>
<dbReference type="PANTHER" id="PTHR47466:SF1">
    <property type="entry name" value="METALLOPROTEASE MEP1 (AFU_ORTHOLOGUE AFUA_1G07730)-RELATED"/>
    <property type="match status" value="1"/>
</dbReference>
<dbReference type="GO" id="GO:0046872">
    <property type="term" value="F:metal ion binding"/>
    <property type="evidence" value="ECO:0007669"/>
    <property type="project" value="UniProtKB-KW"/>
</dbReference>
<dbReference type="InterPro" id="IPR026444">
    <property type="entry name" value="Secre_tail"/>
</dbReference>
<keyword evidence="12" id="KW-1185">Reference proteome</keyword>
<proteinExistence type="inferred from homology"/>
<keyword evidence="6" id="KW-0862">Zinc</keyword>
<evidence type="ECO:0000256" key="7">
    <source>
        <dbReference type="ARBA" id="ARBA00023049"/>
    </source>
</evidence>
<name>A0A2S4N873_9FLAO</name>
<dbReference type="InterPro" id="IPR024079">
    <property type="entry name" value="MetalloPept_cat_dom_sf"/>
</dbReference>
<keyword evidence="7" id="KW-0482">Metalloprotease</keyword>